<feature type="compositionally biased region" description="Acidic residues" evidence="2">
    <location>
        <begin position="863"/>
        <end position="874"/>
    </location>
</feature>
<evidence type="ECO:0000313" key="3">
    <source>
        <dbReference type="EMBL" id="KAF9530209.1"/>
    </source>
</evidence>
<dbReference type="AlphaFoldDB" id="A0A9P6JRW9"/>
<feature type="coiled-coil region" evidence="1">
    <location>
        <begin position="707"/>
        <end position="771"/>
    </location>
</feature>
<dbReference type="Proteomes" id="UP000807306">
    <property type="component" value="Unassembled WGS sequence"/>
</dbReference>
<feature type="compositionally biased region" description="Basic and acidic residues" evidence="2">
    <location>
        <begin position="535"/>
        <end position="625"/>
    </location>
</feature>
<name>A0A9P6JRW9_9AGAR</name>
<feature type="compositionally biased region" description="Basic and acidic residues" evidence="2">
    <location>
        <begin position="222"/>
        <end position="242"/>
    </location>
</feature>
<feature type="compositionally biased region" description="Basic and acidic residues" evidence="2">
    <location>
        <begin position="679"/>
        <end position="691"/>
    </location>
</feature>
<feature type="compositionally biased region" description="Low complexity" evidence="2">
    <location>
        <begin position="314"/>
        <end position="373"/>
    </location>
</feature>
<feature type="compositionally biased region" description="Low complexity" evidence="2">
    <location>
        <begin position="778"/>
        <end position="796"/>
    </location>
</feature>
<feature type="region of interest" description="Disordered" evidence="2">
    <location>
        <begin position="491"/>
        <end position="625"/>
    </location>
</feature>
<keyword evidence="4" id="KW-1185">Reference proteome</keyword>
<accession>A0A9P6JRW9</accession>
<evidence type="ECO:0000313" key="4">
    <source>
        <dbReference type="Proteomes" id="UP000807306"/>
    </source>
</evidence>
<reference evidence="3" key="1">
    <citation type="submission" date="2020-11" db="EMBL/GenBank/DDBJ databases">
        <authorList>
            <consortium name="DOE Joint Genome Institute"/>
            <person name="Ahrendt S."/>
            <person name="Riley R."/>
            <person name="Andreopoulos W."/>
            <person name="Labutti K."/>
            <person name="Pangilinan J."/>
            <person name="Ruiz-Duenas F.J."/>
            <person name="Barrasa J.M."/>
            <person name="Sanchez-Garcia M."/>
            <person name="Camarero S."/>
            <person name="Miyauchi S."/>
            <person name="Serrano A."/>
            <person name="Linde D."/>
            <person name="Babiker R."/>
            <person name="Drula E."/>
            <person name="Ayuso-Fernandez I."/>
            <person name="Pacheco R."/>
            <person name="Padilla G."/>
            <person name="Ferreira P."/>
            <person name="Barriuso J."/>
            <person name="Kellner H."/>
            <person name="Castanera R."/>
            <person name="Alfaro M."/>
            <person name="Ramirez L."/>
            <person name="Pisabarro A.G."/>
            <person name="Kuo A."/>
            <person name="Tritt A."/>
            <person name="Lipzen A."/>
            <person name="He G."/>
            <person name="Yan M."/>
            <person name="Ng V."/>
            <person name="Cullen D."/>
            <person name="Martin F."/>
            <person name="Rosso M.-N."/>
            <person name="Henrissat B."/>
            <person name="Hibbett D."/>
            <person name="Martinez A.T."/>
            <person name="Grigoriev I.V."/>
        </authorList>
    </citation>
    <scope>NUCLEOTIDE SEQUENCE</scope>
    <source>
        <strain evidence="3">CBS 506.95</strain>
    </source>
</reference>
<evidence type="ECO:0000256" key="1">
    <source>
        <dbReference type="SAM" id="Coils"/>
    </source>
</evidence>
<feature type="region of interest" description="Disordered" evidence="2">
    <location>
        <begin position="310"/>
        <end position="377"/>
    </location>
</feature>
<comment type="caution">
    <text evidence="3">The sequence shown here is derived from an EMBL/GenBank/DDBJ whole genome shotgun (WGS) entry which is preliminary data.</text>
</comment>
<feature type="compositionally biased region" description="Low complexity" evidence="2">
    <location>
        <begin position="826"/>
        <end position="859"/>
    </location>
</feature>
<feature type="region of interest" description="Disordered" evidence="2">
    <location>
        <begin position="111"/>
        <end position="286"/>
    </location>
</feature>
<feature type="compositionally biased region" description="Basic and acidic residues" evidence="2">
    <location>
        <begin position="491"/>
        <end position="501"/>
    </location>
</feature>
<evidence type="ECO:0000256" key="2">
    <source>
        <dbReference type="SAM" id="MobiDB-lite"/>
    </source>
</evidence>
<sequence length="1018" mass="115983">MFATPKKNTEQLNATTTNYLSPLQGIQGIFRAVVGSPTSQDAGASPRTGPGGFTSPISPTPGSTDAPFKRQVKRKRCLASSGEGCECSIANLNIDPPAAKARPIVKTRAMAVDASSPLSPSSPSPLSGGMPPPMSFPERDFNPNDSKGFNDVDINPTPSKRPRTSQPKAFRTPARPSQFRLRSHTPRTPHMGSRDPPAGYEAFPKWSMRTTPIKVGSTTSGRVEKTRVRAKGEKARVGKGEDAEMDELPTTALDQSKKSKMPRSTGPFDFADALPKSSAKTRKQWIPMDRDEELEMNFANLAEDVRRAFGGLGTSHSSSSPTKPRSTMSTSTSTTTSTPHSKYTPTLIDSTPGFTRSPSSSSSSDESGGPSTPLTHPIDVEIDVVDSNTAGSNVGDVDEDLIFHHHFVSLSKQHIKTTQLVDPVKAERVRGVVESNMDYESACTQDISNHDEKRADAEPEPVKVNTQGLSEGMLKLRAMLEREREWSRDVMERNLRTKPQERGPTSIPPASASKSQDAKEVTMEATETTQEEDDVTLKARVEEEEHRRQAELEEIRRLQCERVQQEKEKLNKERHLKEENERRERQERESREAMNIEAALKEKTRLRREREEKEAERVAKEEVERKAKEQAEFMKKQHLERERLREQRERAERERVARVEAERLQAQQEGFERQQQQEAFERQQRHQEHLAQVEAERLARIQAETHARLLAAEAERLQRLAEEERSKRVMMEEAYMWRMEEERRLRQIAEAERMRRMAEEKQREIDDVLMRDASFYVPPRQYQESEQPQPQQQRSSGLRNQWCDIDASMASIPDDTVDVDVDFEEPPIYSQSSSSSTSPTSEFEGSSPFNSIPPMSQPAEPEPQSEEPEVEEQEPQPYNLPYLPNSTQEWFDLYEERWSELITLITSSSSRTRTPKLTFSHIPWPSFSHHTSLSTLTESHIREFFMVRYPPYAKLDKKLWMKDLKRWHTDKVGRMAGLLWEDPRGQVGGNEGDLRREVHEGFLRCIKVMNGLKEERRM</sequence>
<feature type="compositionally biased region" description="Low complexity" evidence="2">
    <location>
        <begin position="667"/>
        <end position="678"/>
    </location>
</feature>
<feature type="region of interest" description="Disordered" evidence="2">
    <location>
        <begin position="778"/>
        <end position="798"/>
    </location>
</feature>
<proteinExistence type="predicted"/>
<protein>
    <submittedName>
        <fullName evidence="3">Uncharacterized protein</fullName>
    </submittedName>
</protein>
<organism evidence="3 4">
    <name type="scientific">Crepidotus variabilis</name>
    <dbReference type="NCBI Taxonomy" id="179855"/>
    <lineage>
        <taxon>Eukaryota</taxon>
        <taxon>Fungi</taxon>
        <taxon>Dikarya</taxon>
        <taxon>Basidiomycota</taxon>
        <taxon>Agaricomycotina</taxon>
        <taxon>Agaricomycetes</taxon>
        <taxon>Agaricomycetidae</taxon>
        <taxon>Agaricales</taxon>
        <taxon>Agaricineae</taxon>
        <taxon>Crepidotaceae</taxon>
        <taxon>Crepidotus</taxon>
    </lineage>
</organism>
<feature type="region of interest" description="Disordered" evidence="2">
    <location>
        <begin position="667"/>
        <end position="691"/>
    </location>
</feature>
<gene>
    <name evidence="3" type="ORF">CPB83DRAFT_905482</name>
</gene>
<feature type="region of interest" description="Disordered" evidence="2">
    <location>
        <begin position="36"/>
        <end position="74"/>
    </location>
</feature>
<keyword evidence="1" id="KW-0175">Coiled coil</keyword>
<feature type="region of interest" description="Disordered" evidence="2">
    <location>
        <begin position="826"/>
        <end position="882"/>
    </location>
</feature>
<dbReference type="EMBL" id="MU157841">
    <property type="protein sequence ID" value="KAF9530209.1"/>
    <property type="molecule type" value="Genomic_DNA"/>
</dbReference>
<feature type="compositionally biased region" description="Low complexity" evidence="2">
    <location>
        <begin position="115"/>
        <end position="129"/>
    </location>
</feature>